<comment type="caution">
    <text evidence="1">The sequence shown here is derived from an EMBL/GenBank/DDBJ whole genome shotgun (WGS) entry which is preliminary data.</text>
</comment>
<evidence type="ECO:0000313" key="1">
    <source>
        <dbReference type="EMBL" id="PJJ62809.1"/>
    </source>
</evidence>
<organism evidence="1 2">
    <name type="scientific">Chryseobacterium geocarposphaerae</name>
    <dbReference type="NCBI Taxonomy" id="1416776"/>
    <lineage>
        <taxon>Bacteria</taxon>
        <taxon>Pseudomonadati</taxon>
        <taxon>Bacteroidota</taxon>
        <taxon>Flavobacteriia</taxon>
        <taxon>Flavobacteriales</taxon>
        <taxon>Weeksellaceae</taxon>
        <taxon>Chryseobacterium group</taxon>
        <taxon>Chryseobacterium</taxon>
    </lineage>
</organism>
<protein>
    <submittedName>
        <fullName evidence="1">Uncharacterized protein</fullName>
    </submittedName>
</protein>
<dbReference type="AlphaFoldDB" id="A0A2M9BXK9"/>
<gene>
    <name evidence="1" type="ORF">CLV73_3314</name>
</gene>
<name>A0A2M9BXK9_9FLAO</name>
<reference evidence="1 2" key="1">
    <citation type="submission" date="2017-11" db="EMBL/GenBank/DDBJ databases">
        <title>Genomic Encyclopedia of Archaeal and Bacterial Type Strains, Phase II (KMG-II): From Individual Species to Whole Genera.</title>
        <authorList>
            <person name="Goeker M."/>
        </authorList>
    </citation>
    <scope>NUCLEOTIDE SEQUENCE [LARGE SCALE GENOMIC DNA]</scope>
    <source>
        <strain evidence="1 2">DSM 27617</strain>
    </source>
</reference>
<accession>A0A2M9BXK9</accession>
<sequence length="97" mass="11191">MFFYFYNKFRNEYLLENKKIFQPAGVCYKTLRKNRYISSENDLFSIVPTKTTGSDLKIIVSYLGLSAGSLSCSRKELPKSKTYPSLSGFSFLVINFE</sequence>
<evidence type="ECO:0000313" key="2">
    <source>
        <dbReference type="Proteomes" id="UP000228740"/>
    </source>
</evidence>
<dbReference type="Proteomes" id="UP000228740">
    <property type="component" value="Unassembled WGS sequence"/>
</dbReference>
<proteinExistence type="predicted"/>
<dbReference type="EMBL" id="PGFD01000003">
    <property type="protein sequence ID" value="PJJ62809.1"/>
    <property type="molecule type" value="Genomic_DNA"/>
</dbReference>
<keyword evidence="2" id="KW-1185">Reference proteome</keyword>